<dbReference type="RefSeq" id="WP_183228180.1">
    <property type="nucleotide sequence ID" value="NZ_JACHIM010000001.1"/>
</dbReference>
<organism evidence="1 2">
    <name type="scientific">Bartonella callosciuri</name>
    <dbReference type="NCBI Taxonomy" id="686223"/>
    <lineage>
        <taxon>Bacteria</taxon>
        <taxon>Pseudomonadati</taxon>
        <taxon>Pseudomonadota</taxon>
        <taxon>Alphaproteobacteria</taxon>
        <taxon>Hyphomicrobiales</taxon>
        <taxon>Bartonellaceae</taxon>
        <taxon>Bartonella</taxon>
    </lineage>
</organism>
<dbReference type="InterPro" id="IPR003772">
    <property type="entry name" value="YceD"/>
</dbReference>
<proteinExistence type="predicted"/>
<reference evidence="1 2" key="1">
    <citation type="submission" date="2020-08" db="EMBL/GenBank/DDBJ databases">
        <title>Genomic Encyclopedia of Type Strains, Phase IV (KMG-IV): sequencing the most valuable type-strain genomes for metagenomic binning, comparative biology and taxonomic classification.</title>
        <authorList>
            <person name="Goeker M."/>
        </authorList>
    </citation>
    <scope>NUCLEOTIDE SEQUENCE [LARGE SCALE GENOMIC DNA]</scope>
    <source>
        <strain evidence="1 2">DSM 28538</strain>
    </source>
</reference>
<evidence type="ECO:0000313" key="2">
    <source>
        <dbReference type="Proteomes" id="UP000561417"/>
    </source>
</evidence>
<gene>
    <name evidence="1" type="ORF">HNQ69_000123</name>
</gene>
<evidence type="ECO:0008006" key="3">
    <source>
        <dbReference type="Google" id="ProtNLM"/>
    </source>
</evidence>
<dbReference type="EMBL" id="JACHIM010000001">
    <property type="protein sequence ID" value="MBB5073019.1"/>
    <property type="molecule type" value="Genomic_DNA"/>
</dbReference>
<dbReference type="Proteomes" id="UP000561417">
    <property type="component" value="Unassembled WGS sequence"/>
</dbReference>
<sequence>MNVQNVSQMTFALAYPISVRSLPPKGIRVHICPNQRECAHLAKNHDLVEVKSCEGKFHIFPWKKSGVRIKGLLQARIIQLCVVTLEPLDNILHENIEVIFVPEGSSLVKPNILEDTGELFLDAEGIDTPEVFNGDKIDIGAVMEEFFELSIDHYPRKEGVNMRVVKSSEEAEQKLSPFSVLKNWKQL</sequence>
<comment type="caution">
    <text evidence="1">The sequence shown here is derived from an EMBL/GenBank/DDBJ whole genome shotgun (WGS) entry which is preliminary data.</text>
</comment>
<accession>A0A840NUR8</accession>
<evidence type="ECO:0000313" key="1">
    <source>
        <dbReference type="EMBL" id="MBB5073019.1"/>
    </source>
</evidence>
<keyword evidence="2" id="KW-1185">Reference proteome</keyword>
<dbReference type="Pfam" id="PF02620">
    <property type="entry name" value="YceD"/>
    <property type="match status" value="1"/>
</dbReference>
<protein>
    <recommendedName>
        <fullName evidence="3">ACR</fullName>
    </recommendedName>
</protein>
<dbReference type="AlphaFoldDB" id="A0A840NUR8"/>
<name>A0A840NUR8_9HYPH</name>